<dbReference type="Proteomes" id="UP001054837">
    <property type="component" value="Unassembled WGS sequence"/>
</dbReference>
<name>A0AAV4TYJ4_9ARAC</name>
<evidence type="ECO:0000313" key="2">
    <source>
        <dbReference type="Proteomes" id="UP001054837"/>
    </source>
</evidence>
<gene>
    <name evidence="1" type="ORF">CDAR_454721</name>
</gene>
<accession>A0AAV4TYJ4</accession>
<dbReference type="AlphaFoldDB" id="A0AAV4TYJ4"/>
<sequence length="148" mass="16542">MPDSPNHSSSSHHPLNIPFLLFLIREHLPLTGEAMSVIKLLLSSIPKRLLKLRLSLRNSKIACRIFVQNHHFPLLHLRHISQYLTVPPTLPVLVTSVGVRLNTGTKNKKMFWGGISCSRYLPSANSTPDEAKVCLDGSEAGHFFRALC</sequence>
<protein>
    <submittedName>
        <fullName evidence="1">Uncharacterized protein</fullName>
    </submittedName>
</protein>
<reference evidence="1 2" key="1">
    <citation type="submission" date="2021-06" db="EMBL/GenBank/DDBJ databases">
        <title>Caerostris darwini draft genome.</title>
        <authorList>
            <person name="Kono N."/>
            <person name="Arakawa K."/>
        </authorList>
    </citation>
    <scope>NUCLEOTIDE SEQUENCE [LARGE SCALE GENOMIC DNA]</scope>
</reference>
<keyword evidence="2" id="KW-1185">Reference proteome</keyword>
<comment type="caution">
    <text evidence="1">The sequence shown here is derived from an EMBL/GenBank/DDBJ whole genome shotgun (WGS) entry which is preliminary data.</text>
</comment>
<dbReference type="EMBL" id="BPLQ01010387">
    <property type="protein sequence ID" value="GIY50437.1"/>
    <property type="molecule type" value="Genomic_DNA"/>
</dbReference>
<organism evidence="1 2">
    <name type="scientific">Caerostris darwini</name>
    <dbReference type="NCBI Taxonomy" id="1538125"/>
    <lineage>
        <taxon>Eukaryota</taxon>
        <taxon>Metazoa</taxon>
        <taxon>Ecdysozoa</taxon>
        <taxon>Arthropoda</taxon>
        <taxon>Chelicerata</taxon>
        <taxon>Arachnida</taxon>
        <taxon>Araneae</taxon>
        <taxon>Araneomorphae</taxon>
        <taxon>Entelegynae</taxon>
        <taxon>Araneoidea</taxon>
        <taxon>Araneidae</taxon>
        <taxon>Caerostris</taxon>
    </lineage>
</organism>
<evidence type="ECO:0000313" key="1">
    <source>
        <dbReference type="EMBL" id="GIY50437.1"/>
    </source>
</evidence>
<proteinExistence type="predicted"/>